<dbReference type="Proteomes" id="UP001555826">
    <property type="component" value="Unassembled WGS sequence"/>
</dbReference>
<evidence type="ECO:0000313" key="3">
    <source>
        <dbReference type="Proteomes" id="UP001555826"/>
    </source>
</evidence>
<feature type="region of interest" description="Disordered" evidence="1">
    <location>
        <begin position="32"/>
        <end position="66"/>
    </location>
</feature>
<feature type="region of interest" description="Disordered" evidence="1">
    <location>
        <begin position="164"/>
        <end position="196"/>
    </location>
</feature>
<feature type="compositionally biased region" description="Gly residues" evidence="1">
    <location>
        <begin position="180"/>
        <end position="189"/>
    </location>
</feature>
<sequence length="196" mass="19778">MLASIAAVLVLIFGLGSLNRQGGDTRPIAQATATTDEQSGADQPSGQDSGGGAGGLDEDEEEAAPEPPAIAVQRAAAFLTAWARPTVPADQWRADLAPFVDPLLAQGLALTDPVNVPASRVEDAGTLVRSATRSALYDFATDAGTVQVTMTSDGITWWVSEVTPQKATSRADTPEPTPGADGGQNGAGGATAPPAG</sequence>
<feature type="compositionally biased region" description="Low complexity" evidence="1">
    <location>
        <begin position="38"/>
        <end position="47"/>
    </location>
</feature>
<evidence type="ECO:0000313" key="2">
    <source>
        <dbReference type="EMBL" id="MEW9267438.1"/>
    </source>
</evidence>
<keyword evidence="3" id="KW-1185">Reference proteome</keyword>
<dbReference type="EMBL" id="JBFNQN010000018">
    <property type="protein sequence ID" value="MEW9267438.1"/>
    <property type="molecule type" value="Genomic_DNA"/>
</dbReference>
<accession>A0ABV3PCR5</accession>
<name>A0ABV3PCR5_9ACTN</name>
<comment type="caution">
    <text evidence="2">The sequence shown here is derived from an EMBL/GenBank/DDBJ whole genome shotgun (WGS) entry which is preliminary data.</text>
</comment>
<gene>
    <name evidence="2" type="ORF">AB1207_22055</name>
</gene>
<dbReference type="RefSeq" id="WP_367640788.1">
    <property type="nucleotide sequence ID" value="NZ_JBFNQN010000018.1"/>
</dbReference>
<organism evidence="2 3">
    <name type="scientific">Kineococcus endophyticus</name>
    <dbReference type="NCBI Taxonomy" id="1181883"/>
    <lineage>
        <taxon>Bacteria</taxon>
        <taxon>Bacillati</taxon>
        <taxon>Actinomycetota</taxon>
        <taxon>Actinomycetes</taxon>
        <taxon>Kineosporiales</taxon>
        <taxon>Kineosporiaceae</taxon>
        <taxon>Kineococcus</taxon>
    </lineage>
</organism>
<protein>
    <submittedName>
        <fullName evidence="2">Uncharacterized protein</fullName>
    </submittedName>
</protein>
<reference evidence="2 3" key="1">
    <citation type="submission" date="2024-07" db="EMBL/GenBank/DDBJ databases">
        <authorList>
            <person name="Thanompreechachai J."/>
            <person name="Duangmal K."/>
        </authorList>
    </citation>
    <scope>NUCLEOTIDE SEQUENCE [LARGE SCALE GENOMIC DNA]</scope>
    <source>
        <strain evidence="2 3">KCTC 19886</strain>
    </source>
</reference>
<proteinExistence type="predicted"/>
<evidence type="ECO:0000256" key="1">
    <source>
        <dbReference type="SAM" id="MobiDB-lite"/>
    </source>
</evidence>